<keyword evidence="2" id="KW-0645">Protease</keyword>
<dbReference type="Gene3D" id="3.40.630.10">
    <property type="entry name" value="Zn peptidases"/>
    <property type="match status" value="1"/>
</dbReference>
<evidence type="ECO:0000256" key="4">
    <source>
        <dbReference type="ARBA" id="ARBA00022801"/>
    </source>
</evidence>
<evidence type="ECO:0000256" key="1">
    <source>
        <dbReference type="ARBA" id="ARBA00006247"/>
    </source>
</evidence>
<keyword evidence="4" id="KW-0378">Hydrolase</keyword>
<dbReference type="Gene3D" id="3.30.70.360">
    <property type="match status" value="1"/>
</dbReference>
<dbReference type="GO" id="GO:0008233">
    <property type="term" value="F:peptidase activity"/>
    <property type="evidence" value="ECO:0007669"/>
    <property type="project" value="UniProtKB-KW"/>
</dbReference>
<dbReference type="InterPro" id="IPR002933">
    <property type="entry name" value="Peptidase_M20"/>
</dbReference>
<dbReference type="GO" id="GO:0046872">
    <property type="term" value="F:metal ion binding"/>
    <property type="evidence" value="ECO:0007669"/>
    <property type="project" value="UniProtKB-KW"/>
</dbReference>
<evidence type="ECO:0000256" key="3">
    <source>
        <dbReference type="ARBA" id="ARBA00022723"/>
    </source>
</evidence>
<dbReference type="PANTHER" id="PTHR43270:SF4">
    <property type="entry name" value="CARNOSINE DIPEPTIDASE 2, ISOFORM A"/>
    <property type="match status" value="1"/>
</dbReference>
<evidence type="ECO:0000313" key="7">
    <source>
        <dbReference type="Proteomes" id="UP001329430"/>
    </source>
</evidence>
<dbReference type="EMBL" id="JAVRBK010000007">
    <property type="protein sequence ID" value="KAK5641500.1"/>
    <property type="molecule type" value="Genomic_DNA"/>
</dbReference>
<feature type="domain" description="Peptidase M20 dimerisation" evidence="5">
    <location>
        <begin position="211"/>
        <end position="370"/>
    </location>
</feature>
<dbReference type="PROSITE" id="PS00759">
    <property type="entry name" value="ARGE_DAPE_CPG2_2"/>
    <property type="match status" value="1"/>
</dbReference>
<comment type="caution">
    <text evidence="6">The sequence shown here is derived from an EMBL/GenBank/DDBJ whole genome shotgun (WGS) entry which is preliminary data.</text>
</comment>
<proteinExistence type="inferred from homology"/>
<dbReference type="InterPro" id="IPR011650">
    <property type="entry name" value="Peptidase_M20_dimer"/>
</dbReference>
<accession>A0AAN7V3P9</accession>
<dbReference type="Pfam" id="PF07687">
    <property type="entry name" value="M20_dimer"/>
    <property type="match status" value="1"/>
</dbReference>
<dbReference type="InterPro" id="IPR051458">
    <property type="entry name" value="Cyt/Met_Dipeptidase"/>
</dbReference>
<evidence type="ECO:0000256" key="2">
    <source>
        <dbReference type="ARBA" id="ARBA00022670"/>
    </source>
</evidence>
<dbReference type="Proteomes" id="UP001329430">
    <property type="component" value="Chromosome 7"/>
</dbReference>
<keyword evidence="3" id="KW-0479">Metal-binding</keyword>
<dbReference type="PANTHER" id="PTHR43270">
    <property type="entry name" value="BETA-ALA-HIS DIPEPTIDASE"/>
    <property type="match status" value="1"/>
</dbReference>
<comment type="similarity">
    <text evidence="1">Belongs to the peptidase M20A family.</text>
</comment>
<dbReference type="SUPFAM" id="SSF53187">
    <property type="entry name" value="Zn-dependent exopeptidases"/>
    <property type="match status" value="1"/>
</dbReference>
<evidence type="ECO:0000313" key="6">
    <source>
        <dbReference type="EMBL" id="KAK5641500.1"/>
    </source>
</evidence>
<evidence type="ECO:0000259" key="5">
    <source>
        <dbReference type="Pfam" id="PF07687"/>
    </source>
</evidence>
<name>A0AAN7V3P9_9COLE</name>
<sequence>MTVPGVLNVLFKYVDENKSRYIENLREAVAIRSISSLEEWRDETIKMVNWTADRLRKLGFQVSLENIGMQVLSNGTKLQLPPVLLATLGNDPKKKTVCIYGHLDVQQATIGDGWDTDPFELVERNGKVYGRGSADDKGPVLSCLHAVEAFQKINADLPVNVKFIFEAMEESGSIGLGELIAREKDRFFQNVDYICVCDGSSLGKDVPCIVYGLRGFCFFYLTVECASQDLHSGIHGGAVCEAMTDLVYLLDSLVDKDGKLLITDIYKDVIPLQPEEETIYAKIDFNVEDYSRTVNATKLLHNDKVKLLLNTWRYPSLSIHGIEGAHSESGEKSVIPAKVTGKFSIRLVENQKVEDVQASVIKYLHKKLEERGRATKIKVSIGGSGAAWKENPNHPHYSAAMRAITSVYKIDADLIRAGGSMSVITTLQQITGKNIINLALSSGDDNTHSQNEKMNIENYMNGTKVIAAYLYEVSQLNK</sequence>
<dbReference type="InterPro" id="IPR001261">
    <property type="entry name" value="ArgE/DapE_CS"/>
</dbReference>
<dbReference type="CDD" id="cd05676">
    <property type="entry name" value="M20_dipept_like_CNDP"/>
    <property type="match status" value="1"/>
</dbReference>
<protein>
    <recommendedName>
        <fullName evidence="5">Peptidase M20 dimerisation domain-containing protein</fullName>
    </recommendedName>
</protein>
<dbReference type="GO" id="GO:0006508">
    <property type="term" value="P:proteolysis"/>
    <property type="evidence" value="ECO:0007669"/>
    <property type="project" value="UniProtKB-KW"/>
</dbReference>
<gene>
    <name evidence="6" type="ORF">RI129_010047</name>
</gene>
<reference evidence="6 7" key="1">
    <citation type="journal article" date="2024" name="Insects">
        <title>An Improved Chromosome-Level Genome Assembly of the Firefly Pyrocoelia pectoralis.</title>
        <authorList>
            <person name="Fu X."/>
            <person name="Meyer-Rochow V.B."/>
            <person name="Ballantyne L."/>
            <person name="Zhu X."/>
        </authorList>
    </citation>
    <scope>NUCLEOTIDE SEQUENCE [LARGE SCALE GENOMIC DNA]</scope>
    <source>
        <strain evidence="6">XCY_ONT2</strain>
    </source>
</reference>
<organism evidence="6 7">
    <name type="scientific">Pyrocoelia pectoralis</name>
    <dbReference type="NCBI Taxonomy" id="417401"/>
    <lineage>
        <taxon>Eukaryota</taxon>
        <taxon>Metazoa</taxon>
        <taxon>Ecdysozoa</taxon>
        <taxon>Arthropoda</taxon>
        <taxon>Hexapoda</taxon>
        <taxon>Insecta</taxon>
        <taxon>Pterygota</taxon>
        <taxon>Neoptera</taxon>
        <taxon>Endopterygota</taxon>
        <taxon>Coleoptera</taxon>
        <taxon>Polyphaga</taxon>
        <taxon>Elateriformia</taxon>
        <taxon>Elateroidea</taxon>
        <taxon>Lampyridae</taxon>
        <taxon>Lampyrinae</taxon>
        <taxon>Pyrocoelia</taxon>
    </lineage>
</organism>
<dbReference type="Pfam" id="PF01546">
    <property type="entry name" value="Peptidase_M20"/>
    <property type="match status" value="1"/>
</dbReference>
<dbReference type="AlphaFoldDB" id="A0AAN7V3P9"/>
<keyword evidence="7" id="KW-1185">Reference proteome</keyword>